<accession>A0A366KCJ6</accession>
<keyword evidence="3" id="KW-0560">Oxidoreductase</keyword>
<feature type="domain" description="Bacterial bifunctional deaminase-reductase C-terminal" evidence="4">
    <location>
        <begin position="4"/>
        <end position="225"/>
    </location>
</feature>
<dbReference type="Proteomes" id="UP000252345">
    <property type="component" value="Unassembled WGS sequence"/>
</dbReference>
<dbReference type="Pfam" id="PF01872">
    <property type="entry name" value="RibD_C"/>
    <property type="match status" value="1"/>
</dbReference>
<dbReference type="EMBL" id="PDCH01000005">
    <property type="protein sequence ID" value="RBP99450.1"/>
    <property type="molecule type" value="Genomic_DNA"/>
</dbReference>
<dbReference type="GO" id="GO:0008703">
    <property type="term" value="F:5-amino-6-(5-phosphoribosylamino)uracil reductase activity"/>
    <property type="evidence" value="ECO:0007669"/>
    <property type="project" value="InterPro"/>
</dbReference>
<gene>
    <name evidence="5" type="ORF">CRD59_03510</name>
</gene>
<organism evidence="5 6">
    <name type="scientific">Bifidobacterium xylocopae</name>
    <dbReference type="NCBI Taxonomy" id="2493119"/>
    <lineage>
        <taxon>Bacteria</taxon>
        <taxon>Bacillati</taxon>
        <taxon>Actinomycetota</taxon>
        <taxon>Actinomycetes</taxon>
        <taxon>Bifidobacteriales</taxon>
        <taxon>Bifidobacteriaceae</taxon>
        <taxon>Bifidobacterium</taxon>
    </lineage>
</organism>
<evidence type="ECO:0000256" key="2">
    <source>
        <dbReference type="ARBA" id="ARBA00022857"/>
    </source>
</evidence>
<evidence type="ECO:0000313" key="5">
    <source>
        <dbReference type="EMBL" id="RBP99450.1"/>
    </source>
</evidence>
<evidence type="ECO:0000256" key="1">
    <source>
        <dbReference type="ARBA" id="ARBA00005104"/>
    </source>
</evidence>
<dbReference type="SUPFAM" id="SSF53597">
    <property type="entry name" value="Dihydrofolate reductase-like"/>
    <property type="match status" value="1"/>
</dbReference>
<name>A0A366KCJ6_9BIFI</name>
<evidence type="ECO:0000259" key="4">
    <source>
        <dbReference type="Pfam" id="PF01872"/>
    </source>
</evidence>
<dbReference type="GO" id="GO:0009231">
    <property type="term" value="P:riboflavin biosynthetic process"/>
    <property type="evidence" value="ECO:0007669"/>
    <property type="project" value="InterPro"/>
</dbReference>
<dbReference type="PANTHER" id="PTHR38011">
    <property type="entry name" value="DIHYDROFOLATE REDUCTASE FAMILY PROTEIN (AFU_ORTHOLOGUE AFUA_8G06820)"/>
    <property type="match status" value="1"/>
</dbReference>
<evidence type="ECO:0000256" key="3">
    <source>
        <dbReference type="ARBA" id="ARBA00023002"/>
    </source>
</evidence>
<dbReference type="OrthoDB" id="5243299at2"/>
<reference evidence="5 6" key="1">
    <citation type="submission" date="2017-10" db="EMBL/GenBank/DDBJ databases">
        <title>Bifidobacterium xylocopum sp. nov. and Bifidobacterium aemilianum sp. nov., from the carpenter bee (Xylocopa violacea) digestive tract.</title>
        <authorList>
            <person name="Alberoni D."/>
            <person name="Baffoni L."/>
            <person name="Di Gioia D."/>
            <person name="Gaggia F."/>
            <person name="Biavati B."/>
        </authorList>
    </citation>
    <scope>NUCLEOTIDE SEQUENCE [LARGE SCALE GENOMIC DNA]</scope>
    <source>
        <strain evidence="5 6">XV2</strain>
    </source>
</reference>
<dbReference type="PANTHER" id="PTHR38011:SF7">
    <property type="entry name" value="2,5-DIAMINO-6-RIBOSYLAMINO-4(3H)-PYRIMIDINONE 5'-PHOSPHATE REDUCTASE"/>
    <property type="match status" value="1"/>
</dbReference>
<dbReference type="AlphaFoldDB" id="A0A366KCJ6"/>
<keyword evidence="6" id="KW-1185">Reference proteome</keyword>
<comment type="pathway">
    <text evidence="1">Cofactor biosynthesis; riboflavin biosynthesis.</text>
</comment>
<comment type="caution">
    <text evidence="5">The sequence shown here is derived from an EMBL/GenBank/DDBJ whole genome shotgun (WGS) entry which is preliminary data.</text>
</comment>
<evidence type="ECO:0000313" key="6">
    <source>
        <dbReference type="Proteomes" id="UP000252345"/>
    </source>
</evidence>
<proteinExistence type="predicted"/>
<dbReference type="InterPro" id="IPR002734">
    <property type="entry name" value="RibDG_C"/>
</dbReference>
<sequence length="236" mass="26128">MNRPYVFCHMETSLDGKITGPFMNIGTGDDGWFYEEAFSKHGHYRMQGWLSGRKTTEENFTDHRKPRLDPTASVPAGDYIADDTADKYYISIDTHGVLGWERPTIDYGETHAAVIEILTERTGAAYKAFLRSIGISYLVAGEKELDAPLALSKLKDLFGMETIMLGGGGILNWSFIKQGLCDELSLMLAPAADGSPDTPAVFQAVPGLSDTQPVSFTLTSVEERKSTVWLRYRINS</sequence>
<protein>
    <submittedName>
        <fullName evidence="5">5-amino-6-(5-phosphoribosylamino)uracil reductase</fullName>
    </submittedName>
</protein>
<dbReference type="InterPro" id="IPR024072">
    <property type="entry name" value="DHFR-like_dom_sf"/>
</dbReference>
<dbReference type="Gene3D" id="3.40.430.10">
    <property type="entry name" value="Dihydrofolate Reductase, subunit A"/>
    <property type="match status" value="1"/>
</dbReference>
<keyword evidence="2" id="KW-0521">NADP</keyword>
<dbReference type="InterPro" id="IPR050765">
    <property type="entry name" value="Riboflavin_Biosynth_HTPR"/>
</dbReference>